<proteinExistence type="predicted"/>
<dbReference type="Pfam" id="PF20732">
    <property type="entry name" value="NamZ_C"/>
    <property type="match status" value="1"/>
</dbReference>
<dbReference type="EMBL" id="FNHH01000004">
    <property type="protein sequence ID" value="SDL94655.1"/>
    <property type="molecule type" value="Genomic_DNA"/>
</dbReference>
<dbReference type="Pfam" id="PF07075">
    <property type="entry name" value="NamZ_N"/>
    <property type="match status" value="1"/>
</dbReference>
<evidence type="ECO:0000313" key="4">
    <source>
        <dbReference type="EMBL" id="SDL94655.1"/>
    </source>
</evidence>
<dbReference type="InterPro" id="IPR048502">
    <property type="entry name" value="NamZ_N"/>
</dbReference>
<reference evidence="5" key="1">
    <citation type="submission" date="2016-10" db="EMBL/GenBank/DDBJ databases">
        <authorList>
            <person name="Varghese N."/>
            <person name="Submissions S."/>
        </authorList>
    </citation>
    <scope>NUCLEOTIDE SEQUENCE [LARGE SCALE GENOMIC DNA]</scope>
    <source>
        <strain evidence="5">DSM 24536</strain>
    </source>
</reference>
<feature type="chain" id="PRO_5011764594" evidence="1">
    <location>
        <begin position="22"/>
        <end position="421"/>
    </location>
</feature>
<dbReference type="PIRSF" id="PIRSF016719">
    <property type="entry name" value="UCP016719"/>
    <property type="match status" value="1"/>
</dbReference>
<dbReference type="Proteomes" id="UP000199226">
    <property type="component" value="Unassembled WGS sequence"/>
</dbReference>
<accession>A0A1G9P922</accession>
<keyword evidence="5" id="KW-1185">Reference proteome</keyword>
<dbReference type="Gene3D" id="3.90.1150.140">
    <property type="match status" value="1"/>
</dbReference>
<protein>
    <submittedName>
        <fullName evidence="4">Uncharacterized conserved protein YbbC, DUF1343 family</fullName>
    </submittedName>
</protein>
<dbReference type="OrthoDB" id="9801061at2"/>
<sequence length="421" mass="47465">MSRFTYLILAIFTFISCNSSAQQIQTGRNPVPDPRNVKIENIDKVRGKLRTGAEQTELYLPYLKGKRIGMVVNPTSVIGSTTVVDSLLSLGVKIVKIFGPEHGFRGDASAGIHVDDSFDAKTGIPAISLYGKHNKPTKEDLADIDLMIYDIQDVGVRFYTYINTLQHVMEACADNNKELLILDRPNPNGFYVDGPILDQKLKSGIGINPIPITHGLTIAEYAQMLNGEGWLANKVKCNIKVIKNANYTHTMPYVLPVKPSPNLNTAQSILLYPSLCLFEGTIISQGRGTYFPFTILGNPDLKGKYKFSFVPKGIKGMSETPLHMNKDCYGIDLRQYNTNKIRKEGKINLSWLIELYNAYPYKDKFFDFKQSNQMGNFDKLAGTYDLKQQIIAGKSEEEIRQSWEPGLSQYKLMRKKYLLYQ</sequence>
<dbReference type="GO" id="GO:0033922">
    <property type="term" value="F:peptidoglycan beta-N-acetylmuramidase activity"/>
    <property type="evidence" value="ECO:0007669"/>
    <property type="project" value="InterPro"/>
</dbReference>
<evidence type="ECO:0000259" key="3">
    <source>
        <dbReference type="Pfam" id="PF20732"/>
    </source>
</evidence>
<dbReference type="InterPro" id="IPR008302">
    <property type="entry name" value="NamZ"/>
</dbReference>
<dbReference type="PANTHER" id="PTHR42915:SF1">
    <property type="entry name" value="PEPTIDOGLYCAN BETA-N-ACETYLMURAMIDASE NAMZ"/>
    <property type="match status" value="1"/>
</dbReference>
<feature type="domain" description="Peptidoglycan beta-N-acetylmuramidase NamZ N-terminal" evidence="2">
    <location>
        <begin position="68"/>
        <end position="266"/>
    </location>
</feature>
<name>A0A1G9P922_9SPHI</name>
<evidence type="ECO:0000256" key="1">
    <source>
        <dbReference type="SAM" id="SignalP"/>
    </source>
</evidence>
<dbReference type="PROSITE" id="PS51257">
    <property type="entry name" value="PROKAR_LIPOPROTEIN"/>
    <property type="match status" value="1"/>
</dbReference>
<dbReference type="PANTHER" id="PTHR42915">
    <property type="entry name" value="HYPOTHETICAL 460 KDA PROTEIN IN FEUA-SIGW INTERGENIC REGION [PRECURSOR]"/>
    <property type="match status" value="1"/>
</dbReference>
<dbReference type="Gene3D" id="3.40.50.12170">
    <property type="entry name" value="Uncharacterised protein PF07075, DUF1343"/>
    <property type="match status" value="1"/>
</dbReference>
<evidence type="ECO:0000259" key="2">
    <source>
        <dbReference type="Pfam" id="PF07075"/>
    </source>
</evidence>
<gene>
    <name evidence="4" type="ORF">SAMN05421813_10418</name>
</gene>
<feature type="domain" description="Peptidoglycan beta-N-acetylmuramidase NamZ C-terminal" evidence="3">
    <location>
        <begin position="270"/>
        <end position="420"/>
    </location>
</feature>
<keyword evidence="1" id="KW-0732">Signal</keyword>
<organism evidence="4 5">
    <name type="scientific">Daejeonella rubra</name>
    <dbReference type="NCBI Taxonomy" id="990371"/>
    <lineage>
        <taxon>Bacteria</taxon>
        <taxon>Pseudomonadati</taxon>
        <taxon>Bacteroidota</taxon>
        <taxon>Sphingobacteriia</taxon>
        <taxon>Sphingobacteriales</taxon>
        <taxon>Sphingobacteriaceae</taxon>
        <taxon>Daejeonella</taxon>
    </lineage>
</organism>
<feature type="signal peptide" evidence="1">
    <location>
        <begin position="1"/>
        <end position="21"/>
    </location>
</feature>
<dbReference type="AlphaFoldDB" id="A0A1G9P922"/>
<dbReference type="RefSeq" id="WP_090700358.1">
    <property type="nucleotide sequence ID" value="NZ_FNHH01000004.1"/>
</dbReference>
<dbReference type="InterPro" id="IPR048503">
    <property type="entry name" value="NamZ_C"/>
</dbReference>
<dbReference type="STRING" id="990371.SAMN05421813_10418"/>
<evidence type="ECO:0000313" key="5">
    <source>
        <dbReference type="Proteomes" id="UP000199226"/>
    </source>
</evidence>